<comment type="caution">
    <text evidence="1">The sequence shown here is derived from an EMBL/GenBank/DDBJ whole genome shotgun (WGS) entry which is preliminary data.</text>
</comment>
<reference evidence="1 2" key="1">
    <citation type="journal article" date="2021" name="Nat. Plants">
        <title>The Taxus genome provides insights into paclitaxel biosynthesis.</title>
        <authorList>
            <person name="Xiong X."/>
            <person name="Gou J."/>
            <person name="Liao Q."/>
            <person name="Li Y."/>
            <person name="Zhou Q."/>
            <person name="Bi G."/>
            <person name="Li C."/>
            <person name="Du R."/>
            <person name="Wang X."/>
            <person name="Sun T."/>
            <person name="Guo L."/>
            <person name="Liang H."/>
            <person name="Lu P."/>
            <person name="Wu Y."/>
            <person name="Zhang Z."/>
            <person name="Ro D.K."/>
            <person name="Shang Y."/>
            <person name="Huang S."/>
            <person name="Yan J."/>
        </authorList>
    </citation>
    <scope>NUCLEOTIDE SEQUENCE [LARGE SCALE GENOMIC DNA]</scope>
    <source>
        <strain evidence="1">Ta-2019</strain>
    </source>
</reference>
<feature type="non-terminal residue" evidence="1">
    <location>
        <position position="92"/>
    </location>
</feature>
<dbReference type="AlphaFoldDB" id="A0AA38F705"/>
<gene>
    <name evidence="1" type="ORF">KI387_038332</name>
</gene>
<evidence type="ECO:0000313" key="1">
    <source>
        <dbReference type="EMBL" id="KAH9294744.1"/>
    </source>
</evidence>
<organism evidence="1 2">
    <name type="scientific">Taxus chinensis</name>
    <name type="common">Chinese yew</name>
    <name type="synonym">Taxus wallichiana var. chinensis</name>
    <dbReference type="NCBI Taxonomy" id="29808"/>
    <lineage>
        <taxon>Eukaryota</taxon>
        <taxon>Viridiplantae</taxon>
        <taxon>Streptophyta</taxon>
        <taxon>Embryophyta</taxon>
        <taxon>Tracheophyta</taxon>
        <taxon>Spermatophyta</taxon>
        <taxon>Pinopsida</taxon>
        <taxon>Pinidae</taxon>
        <taxon>Conifers II</taxon>
        <taxon>Cupressales</taxon>
        <taxon>Taxaceae</taxon>
        <taxon>Taxus</taxon>
    </lineage>
</organism>
<evidence type="ECO:0000313" key="2">
    <source>
        <dbReference type="Proteomes" id="UP000824469"/>
    </source>
</evidence>
<protein>
    <submittedName>
        <fullName evidence="1">Uncharacterized protein</fullName>
    </submittedName>
</protein>
<accession>A0AA38F705</accession>
<dbReference type="Proteomes" id="UP000824469">
    <property type="component" value="Unassembled WGS sequence"/>
</dbReference>
<name>A0AA38F705_TAXCH</name>
<sequence>TTTAILKLTHVSLSKKPTKSKGKAKLTEQEMKYKYQRVRMPDSLVECSLDIRDSELGHIDMDDFWERTTKVTGGPWMDKLVGSGLHFAAGLP</sequence>
<feature type="non-terminal residue" evidence="1">
    <location>
        <position position="1"/>
    </location>
</feature>
<dbReference type="EMBL" id="JAHRHJ020000011">
    <property type="protein sequence ID" value="KAH9294744.1"/>
    <property type="molecule type" value="Genomic_DNA"/>
</dbReference>
<proteinExistence type="predicted"/>
<keyword evidence="2" id="KW-1185">Reference proteome</keyword>